<comment type="similarity">
    <text evidence="4 13">In the N-terminal section; belongs to the cytidine and deoxycytidylate deaminase family.</text>
</comment>
<comment type="catalytic activity">
    <reaction evidence="13">
        <text>2,5-diamino-6-hydroxy-4-(5-phosphoribosylamino)-pyrimidine + H2O + H(+) = 5-amino-6-(5-phospho-D-ribosylamino)uracil + NH4(+)</text>
        <dbReference type="Rhea" id="RHEA:21868"/>
        <dbReference type="ChEBI" id="CHEBI:15377"/>
        <dbReference type="ChEBI" id="CHEBI:15378"/>
        <dbReference type="ChEBI" id="CHEBI:28938"/>
        <dbReference type="ChEBI" id="CHEBI:58453"/>
        <dbReference type="ChEBI" id="CHEBI:58614"/>
        <dbReference type="EC" id="3.5.4.26"/>
    </reaction>
</comment>
<evidence type="ECO:0000313" key="19">
    <source>
        <dbReference type="Proteomes" id="UP000255279"/>
    </source>
</evidence>
<dbReference type="PROSITE" id="PS51747">
    <property type="entry name" value="CYT_DCMP_DEAMINASES_2"/>
    <property type="match status" value="1"/>
</dbReference>
<evidence type="ECO:0000256" key="8">
    <source>
        <dbReference type="ARBA" id="ARBA00022801"/>
    </source>
</evidence>
<dbReference type="GO" id="GO:0008270">
    <property type="term" value="F:zinc ion binding"/>
    <property type="evidence" value="ECO:0007669"/>
    <property type="project" value="InterPro"/>
</dbReference>
<dbReference type="AlphaFoldDB" id="A0A378R7G7"/>
<dbReference type="InterPro" id="IPR004794">
    <property type="entry name" value="Eubact_RibD"/>
</dbReference>
<evidence type="ECO:0000256" key="2">
    <source>
        <dbReference type="ARBA" id="ARBA00004882"/>
    </source>
</evidence>
<name>A0A378R7G7_9GAMM</name>
<evidence type="ECO:0000256" key="12">
    <source>
        <dbReference type="ARBA" id="ARBA00023268"/>
    </source>
</evidence>
<gene>
    <name evidence="18" type="primary">ribD</name>
    <name evidence="18" type="ORF">NCTC10293_00862</name>
</gene>
<accession>A0A378R7G7</accession>
<keyword evidence="6 13" id="KW-0686">Riboflavin biosynthesis</keyword>
<dbReference type="PANTHER" id="PTHR38011">
    <property type="entry name" value="DIHYDROFOLATE REDUCTASE FAMILY PROTEIN (AFU_ORTHOLOGUE AFUA_8G06820)"/>
    <property type="match status" value="1"/>
</dbReference>
<dbReference type="CDD" id="cd01284">
    <property type="entry name" value="Riboflavin_deaminase-reductase"/>
    <property type="match status" value="1"/>
</dbReference>
<dbReference type="SUPFAM" id="SSF53927">
    <property type="entry name" value="Cytidine deaminase-like"/>
    <property type="match status" value="1"/>
</dbReference>
<evidence type="ECO:0000256" key="13">
    <source>
        <dbReference type="PIRNR" id="PIRNR006769"/>
    </source>
</evidence>
<reference evidence="18 19" key="1">
    <citation type="submission" date="2018-06" db="EMBL/GenBank/DDBJ databases">
        <authorList>
            <consortium name="Pathogen Informatics"/>
            <person name="Doyle S."/>
        </authorList>
    </citation>
    <scope>NUCLEOTIDE SEQUENCE [LARGE SCALE GENOMIC DNA]</scope>
    <source>
        <strain evidence="18 19">NCTC10293</strain>
    </source>
</reference>
<dbReference type="GO" id="GO:0009231">
    <property type="term" value="P:riboflavin biosynthetic process"/>
    <property type="evidence" value="ECO:0007669"/>
    <property type="project" value="UniProtKB-UniPathway"/>
</dbReference>
<evidence type="ECO:0000256" key="5">
    <source>
        <dbReference type="ARBA" id="ARBA00007417"/>
    </source>
</evidence>
<dbReference type="EC" id="1.1.1.193" evidence="13"/>
<dbReference type="GO" id="GO:0008835">
    <property type="term" value="F:diaminohydroxyphosphoribosylaminopyrimidine deaminase activity"/>
    <property type="evidence" value="ECO:0007669"/>
    <property type="project" value="UniProtKB-EC"/>
</dbReference>
<dbReference type="PIRSF" id="PIRSF006769">
    <property type="entry name" value="RibD"/>
    <property type="match status" value="1"/>
</dbReference>
<comment type="pathway">
    <text evidence="2 13">Cofactor biosynthesis; riboflavin biosynthesis; 5-amino-6-(D-ribitylamino)uracil from GTP: step 2/4.</text>
</comment>
<comment type="catalytic activity">
    <reaction evidence="13">
        <text>5-amino-6-(5-phospho-D-ribitylamino)uracil + NADP(+) = 5-amino-6-(5-phospho-D-ribosylamino)uracil + NADPH + H(+)</text>
        <dbReference type="Rhea" id="RHEA:17845"/>
        <dbReference type="ChEBI" id="CHEBI:15378"/>
        <dbReference type="ChEBI" id="CHEBI:57783"/>
        <dbReference type="ChEBI" id="CHEBI:58349"/>
        <dbReference type="ChEBI" id="CHEBI:58421"/>
        <dbReference type="ChEBI" id="CHEBI:58453"/>
        <dbReference type="EC" id="1.1.1.193"/>
    </reaction>
</comment>
<dbReference type="Pfam" id="PF01872">
    <property type="entry name" value="RibD_C"/>
    <property type="match status" value="1"/>
</dbReference>
<evidence type="ECO:0000256" key="4">
    <source>
        <dbReference type="ARBA" id="ARBA00005259"/>
    </source>
</evidence>
<comment type="pathway">
    <text evidence="3 13">Cofactor biosynthesis; riboflavin biosynthesis; 5-amino-6-(D-ribitylamino)uracil from GTP: step 3/4.</text>
</comment>
<dbReference type="SUPFAM" id="SSF53597">
    <property type="entry name" value="Dihydrofolate reductase-like"/>
    <property type="match status" value="1"/>
</dbReference>
<comment type="similarity">
    <text evidence="5 13">In the C-terminal section; belongs to the HTP reductase family.</text>
</comment>
<dbReference type="GO" id="GO:0008703">
    <property type="term" value="F:5-amino-6-(5-phosphoribosylamino)uracil reductase activity"/>
    <property type="evidence" value="ECO:0007669"/>
    <property type="project" value="UniProtKB-EC"/>
</dbReference>
<evidence type="ECO:0000256" key="11">
    <source>
        <dbReference type="ARBA" id="ARBA00023002"/>
    </source>
</evidence>
<dbReference type="Gene3D" id="3.40.140.10">
    <property type="entry name" value="Cytidine Deaminase, domain 2"/>
    <property type="match status" value="1"/>
</dbReference>
<evidence type="ECO:0000256" key="7">
    <source>
        <dbReference type="ARBA" id="ARBA00022723"/>
    </source>
</evidence>
<evidence type="ECO:0000256" key="16">
    <source>
        <dbReference type="PIRSR" id="PIRSR006769-3"/>
    </source>
</evidence>
<dbReference type="FunFam" id="3.40.140.10:FF:000025">
    <property type="entry name" value="Riboflavin biosynthesis protein RibD"/>
    <property type="match status" value="1"/>
</dbReference>
<dbReference type="Proteomes" id="UP000255279">
    <property type="component" value="Unassembled WGS sequence"/>
</dbReference>
<dbReference type="NCBIfam" id="TIGR00326">
    <property type="entry name" value="eubact_ribD"/>
    <property type="match status" value="1"/>
</dbReference>
<dbReference type="EMBL" id="UGQE01000001">
    <property type="protein sequence ID" value="STZ10521.1"/>
    <property type="molecule type" value="Genomic_DNA"/>
</dbReference>
<dbReference type="EC" id="3.5.4.26" evidence="13"/>
<dbReference type="InterPro" id="IPR016193">
    <property type="entry name" value="Cytidine_deaminase-like"/>
</dbReference>
<evidence type="ECO:0000256" key="1">
    <source>
        <dbReference type="ARBA" id="ARBA00002151"/>
    </source>
</evidence>
<feature type="binding site" evidence="16">
    <location>
        <position position="58"/>
    </location>
    <ligand>
        <name>Zn(2+)</name>
        <dbReference type="ChEBI" id="CHEBI:29105"/>
        <note>catalytic</note>
    </ligand>
</feature>
<feature type="active site" description="Proton donor" evidence="14">
    <location>
        <position position="60"/>
    </location>
</feature>
<keyword evidence="8 13" id="KW-0378">Hydrolase</keyword>
<organism evidence="18 19">
    <name type="scientific">Moraxella caviae</name>
    <dbReference type="NCBI Taxonomy" id="34060"/>
    <lineage>
        <taxon>Bacteria</taxon>
        <taxon>Pseudomonadati</taxon>
        <taxon>Pseudomonadota</taxon>
        <taxon>Gammaproteobacteria</taxon>
        <taxon>Moraxellales</taxon>
        <taxon>Moraxellaceae</taxon>
        <taxon>Moraxella</taxon>
    </lineage>
</organism>
<feature type="binding site" evidence="15">
    <location>
        <position position="165"/>
    </location>
    <ligand>
        <name>NADP(+)</name>
        <dbReference type="ChEBI" id="CHEBI:58349"/>
    </ligand>
</feature>
<feature type="binding site" evidence="16">
    <location>
        <position position="86"/>
    </location>
    <ligand>
        <name>Zn(2+)</name>
        <dbReference type="ChEBI" id="CHEBI:29105"/>
        <note>catalytic</note>
    </ligand>
</feature>
<evidence type="ECO:0000259" key="17">
    <source>
        <dbReference type="PROSITE" id="PS51747"/>
    </source>
</evidence>
<dbReference type="UniPathway" id="UPA00275">
    <property type="reaction ID" value="UER00401"/>
</dbReference>
<dbReference type="InterPro" id="IPR050765">
    <property type="entry name" value="Riboflavin_Biosynth_HTPR"/>
</dbReference>
<feature type="binding site" evidence="15">
    <location>
        <position position="281"/>
    </location>
    <ligand>
        <name>substrate</name>
    </ligand>
</feature>
<protein>
    <recommendedName>
        <fullName evidence="13">Riboflavin biosynthesis protein RibD</fullName>
    </recommendedName>
    <domain>
        <recommendedName>
            <fullName evidence="13">Diaminohydroxyphosphoribosylaminopyrimidine deaminase</fullName>
            <shortName evidence="13">DRAP deaminase</shortName>
            <ecNumber evidence="13">3.5.4.26</ecNumber>
        </recommendedName>
        <alternativeName>
            <fullName evidence="13">Riboflavin-specific deaminase</fullName>
        </alternativeName>
    </domain>
    <domain>
        <recommendedName>
            <fullName evidence="13">5-amino-6-(5-phosphoribosylamino)uracil reductase</fullName>
            <ecNumber evidence="13">1.1.1.193</ecNumber>
        </recommendedName>
        <alternativeName>
            <fullName evidence="13">HTP reductase</fullName>
        </alternativeName>
    </domain>
</protein>
<keyword evidence="9 13" id="KW-0862">Zinc</keyword>
<feature type="binding site" evidence="16">
    <location>
        <position position="95"/>
    </location>
    <ligand>
        <name>Zn(2+)</name>
        <dbReference type="ChEBI" id="CHEBI:29105"/>
        <note>catalytic</note>
    </ligand>
</feature>
<dbReference type="InterPro" id="IPR002125">
    <property type="entry name" value="CMP_dCMP_dom"/>
</dbReference>
<feature type="binding site" evidence="15">
    <location>
        <position position="181"/>
    </location>
    <ligand>
        <name>NADP(+)</name>
        <dbReference type="ChEBI" id="CHEBI:58349"/>
    </ligand>
</feature>
<comment type="cofactor">
    <cofactor evidence="13 16">
        <name>Zn(2+)</name>
        <dbReference type="ChEBI" id="CHEBI:29105"/>
    </cofactor>
    <text evidence="13 16">Binds 1 zinc ion.</text>
</comment>
<comment type="function">
    <text evidence="1 13">Converts 2,5-diamino-6-(ribosylamino)-4(3h)-pyrimidinone 5'-phosphate into 5-amino-6-(ribosylamino)-2,4(1h,3h)-pyrimidinedione 5'-phosphate.</text>
</comment>
<dbReference type="InterPro" id="IPR002734">
    <property type="entry name" value="RibDG_C"/>
</dbReference>
<evidence type="ECO:0000256" key="9">
    <source>
        <dbReference type="ARBA" id="ARBA00022833"/>
    </source>
</evidence>
<keyword evidence="12" id="KW-0511">Multifunctional enzyme</keyword>
<sequence>MMDKNSFSSDDEKFMRLALEQAQLGSFTTRPNPAVGCVIVKNGLIIGKGFHPKAGLPHAEVYALQDAKNHGFDVAGASAYVTLEPCSHYGRTPPCAKALVESGVKQVVVATLDPNPQVSGRGVAMLQEAGIEVRVGVCEQEAKAINAGFLKAMATGLPSVRVKIAASLDGRTAMADGESKWITGSAARQDVQKLRAKSGAIITGSGTIIADNPALNVRLPSLDLDNITQPKIVVVDRSARLQHTDNYQVFKKTDTLIWRENLPELLKTLVSEYQCYDVLVEAGSTLSTTFLQLGLVDELIVYQAPCLLGDSARAMFAGKFDKLNQKLNFTLMKTEQIGEDLKMTFAPKPQST</sequence>
<dbReference type="Gene3D" id="3.40.430.10">
    <property type="entry name" value="Dihydrofolate Reductase, subunit A"/>
    <property type="match status" value="1"/>
</dbReference>
<evidence type="ECO:0000313" key="18">
    <source>
        <dbReference type="EMBL" id="STZ10521.1"/>
    </source>
</evidence>
<evidence type="ECO:0000256" key="10">
    <source>
        <dbReference type="ARBA" id="ARBA00022857"/>
    </source>
</evidence>
<feature type="binding site" evidence="15">
    <location>
        <position position="179"/>
    </location>
    <ligand>
        <name>substrate</name>
    </ligand>
</feature>
<evidence type="ECO:0000256" key="6">
    <source>
        <dbReference type="ARBA" id="ARBA00022619"/>
    </source>
</evidence>
<keyword evidence="7 13" id="KW-0479">Metal-binding</keyword>
<keyword evidence="11 13" id="KW-0560">Oxidoreductase</keyword>
<proteinExistence type="inferred from homology"/>
<feature type="binding site" evidence="15">
    <location>
        <position position="215"/>
    </location>
    <ligand>
        <name>substrate</name>
    </ligand>
</feature>
<feature type="binding site" evidence="15">
    <location>
        <position position="195"/>
    </location>
    <ligand>
        <name>NADP(+)</name>
        <dbReference type="ChEBI" id="CHEBI:58349"/>
    </ligand>
</feature>
<feature type="domain" description="CMP/dCMP-type deaminase" evidence="17">
    <location>
        <begin position="9"/>
        <end position="133"/>
    </location>
</feature>
<dbReference type="Pfam" id="PF00383">
    <property type="entry name" value="dCMP_cyt_deam_1"/>
    <property type="match status" value="1"/>
</dbReference>
<feature type="binding site" evidence="15">
    <location>
        <position position="207"/>
    </location>
    <ligand>
        <name>NADP(+)</name>
        <dbReference type="ChEBI" id="CHEBI:58349"/>
    </ligand>
</feature>
<dbReference type="InterPro" id="IPR016192">
    <property type="entry name" value="APOBEC/CMP_deaminase_Zn-bd"/>
</dbReference>
<evidence type="ECO:0000256" key="14">
    <source>
        <dbReference type="PIRSR" id="PIRSR006769-1"/>
    </source>
</evidence>
<dbReference type="PROSITE" id="PS00903">
    <property type="entry name" value="CYT_DCMP_DEAMINASES_1"/>
    <property type="match status" value="1"/>
</dbReference>
<dbReference type="InterPro" id="IPR024072">
    <property type="entry name" value="DHFR-like_dom_sf"/>
</dbReference>
<keyword evidence="10 13" id="KW-0521">NADP</keyword>
<dbReference type="PANTHER" id="PTHR38011:SF7">
    <property type="entry name" value="2,5-DIAMINO-6-RIBOSYLAMINO-4(3H)-PYRIMIDINONE 5'-PHOSPHATE REDUCTASE"/>
    <property type="match status" value="1"/>
</dbReference>
<evidence type="ECO:0000256" key="15">
    <source>
        <dbReference type="PIRSR" id="PIRSR006769-2"/>
    </source>
</evidence>
<feature type="binding site" evidence="15">
    <location>
        <position position="218"/>
    </location>
    <ligand>
        <name>substrate</name>
    </ligand>
</feature>
<evidence type="ECO:0000256" key="3">
    <source>
        <dbReference type="ARBA" id="ARBA00004910"/>
    </source>
</evidence>
<feature type="binding site" evidence="15">
    <location>
        <position position="211"/>
    </location>
    <ligand>
        <name>NADP(+)</name>
        <dbReference type="ChEBI" id="CHEBI:58349"/>
    </ligand>
</feature>